<feature type="binding site" evidence="8">
    <location>
        <begin position="245"/>
        <end position="249"/>
    </location>
    <ligand>
        <name>GTP</name>
        <dbReference type="ChEBI" id="CHEBI:37565"/>
        <label>2</label>
    </ligand>
</feature>
<dbReference type="PIRSF" id="PIRSF006485">
    <property type="entry name" value="GTP-binding_EngA"/>
    <property type="match status" value="1"/>
</dbReference>
<dbReference type="Pfam" id="PF01926">
    <property type="entry name" value="MMR_HSR1"/>
    <property type="match status" value="2"/>
</dbReference>
<evidence type="ECO:0000256" key="7">
    <source>
        <dbReference type="ARBA" id="ARBA00032345"/>
    </source>
</evidence>
<evidence type="ECO:0000256" key="1">
    <source>
        <dbReference type="ARBA" id="ARBA00008279"/>
    </source>
</evidence>
<dbReference type="PRINTS" id="PR00326">
    <property type="entry name" value="GTP1OBG"/>
</dbReference>
<dbReference type="InterPro" id="IPR015946">
    <property type="entry name" value="KH_dom-like_a/b"/>
</dbReference>
<dbReference type="PANTHER" id="PTHR43834:SF6">
    <property type="entry name" value="GTPASE DER"/>
    <property type="match status" value="1"/>
</dbReference>
<dbReference type="SUPFAM" id="SSF52540">
    <property type="entry name" value="P-loop containing nucleoside triphosphate hydrolases"/>
    <property type="match status" value="2"/>
</dbReference>
<dbReference type="CDD" id="cd01895">
    <property type="entry name" value="EngA2"/>
    <property type="match status" value="1"/>
</dbReference>
<feature type="binding site" evidence="8">
    <location>
        <begin position="19"/>
        <end position="26"/>
    </location>
    <ligand>
        <name>GTP</name>
        <dbReference type="ChEBI" id="CHEBI:37565"/>
        <label>1</label>
    </ligand>
</feature>
<feature type="domain" description="EngA-type G" evidence="11">
    <location>
        <begin position="13"/>
        <end position="180"/>
    </location>
</feature>
<dbReference type="Gene3D" id="3.40.50.300">
    <property type="entry name" value="P-loop containing nucleotide triphosphate hydrolases"/>
    <property type="match status" value="2"/>
</dbReference>
<feature type="binding site" evidence="8">
    <location>
        <begin position="198"/>
        <end position="205"/>
    </location>
    <ligand>
        <name>GTP</name>
        <dbReference type="ChEBI" id="CHEBI:37565"/>
        <label>2</label>
    </ligand>
</feature>
<dbReference type="AlphaFoldDB" id="A0A1F6NUC4"/>
<dbReference type="PROSITE" id="PS51712">
    <property type="entry name" value="G_ENGA"/>
    <property type="match status" value="2"/>
</dbReference>
<dbReference type="Gene3D" id="3.30.300.20">
    <property type="match status" value="1"/>
</dbReference>
<keyword evidence="5 8" id="KW-0547">Nucleotide-binding</keyword>
<dbReference type="InterPro" id="IPR031166">
    <property type="entry name" value="G_ENGA"/>
</dbReference>
<dbReference type="InterPro" id="IPR005225">
    <property type="entry name" value="Small_GTP-bd"/>
</dbReference>
<keyword evidence="3 8" id="KW-0690">Ribosome biogenesis</keyword>
<dbReference type="HAMAP" id="MF_00195">
    <property type="entry name" value="GTPase_Der"/>
    <property type="match status" value="1"/>
</dbReference>
<dbReference type="InterPro" id="IPR027417">
    <property type="entry name" value="P-loop_NTPase"/>
</dbReference>
<dbReference type="InterPro" id="IPR006073">
    <property type="entry name" value="GTP-bd"/>
</dbReference>
<organism evidence="12 13">
    <name type="scientific">Candidatus Magasanikbacteria bacterium RIFOXYC2_FULL_42_28</name>
    <dbReference type="NCBI Taxonomy" id="1798704"/>
    <lineage>
        <taxon>Bacteria</taxon>
        <taxon>Candidatus Magasanikiibacteriota</taxon>
    </lineage>
</organism>
<dbReference type="Pfam" id="PF14714">
    <property type="entry name" value="KH_dom-like"/>
    <property type="match status" value="1"/>
</dbReference>
<evidence type="ECO:0000256" key="6">
    <source>
        <dbReference type="ARBA" id="ARBA00023134"/>
    </source>
</evidence>
<feature type="domain" description="EngA-type G" evidence="11">
    <location>
        <begin position="192"/>
        <end position="368"/>
    </location>
</feature>
<evidence type="ECO:0000256" key="5">
    <source>
        <dbReference type="ARBA" id="ARBA00022741"/>
    </source>
</evidence>
<evidence type="ECO:0000256" key="2">
    <source>
        <dbReference type="ARBA" id="ARBA00020953"/>
    </source>
</evidence>
<name>A0A1F6NUC4_9BACT</name>
<sequence>MSTPAQIIDQKLPTVALIGRVNVGKSTLFNRIVGGRDAIVSPIPGTTRTRNIGLAIWRGKNFRLIDTGGLTFHEDVPLEKEIIEQTHIALKEADIIVFVTDIRDGILLQEKNLTKTVLRKQKKPVILVANKADKSQEMLSGYDPEWLRLGLGEPKMISAQTGGGVGDLLDEIYKLLKKIKVNPKVAEEFNPIKVAIMGRPNVGKSSLFNKLIGEERVIVSDMAHTTREPHDTLVQVEKNYYLFIDTAGIRRKAKVSGALEKIGIGKSLEVMERADIILLVLDTSEAISDQDQQLAGFLERHAKSVIIIVNKWDLADENDEAMRKEATKRIYNHLPQIAFAPIVFVSAKTGFRTHQIFPDLVKAQAGRKIVLDRKELDNFLHMAVKRKLPTRGLGVHHPRISGMQQIGTEPPVMEVFIKNKTSLHASYLQYMKKLLREKYDFYASPIIIRMTKLKK</sequence>
<feature type="binding site" evidence="8">
    <location>
        <begin position="310"/>
        <end position="313"/>
    </location>
    <ligand>
        <name>GTP</name>
        <dbReference type="ChEBI" id="CHEBI:37565"/>
        <label>2</label>
    </ligand>
</feature>
<dbReference type="STRING" id="1798704.A3J93_03245"/>
<evidence type="ECO:0000256" key="9">
    <source>
        <dbReference type="PROSITE-ProRule" id="PRU01049"/>
    </source>
</evidence>
<comment type="subunit">
    <text evidence="8">Associates with the 50S ribosomal subunit.</text>
</comment>
<comment type="function">
    <text evidence="8 10">GTPase that plays an essential role in the late steps of ribosome biogenesis.</text>
</comment>
<keyword evidence="4 10" id="KW-0677">Repeat</keyword>
<evidence type="ECO:0000256" key="3">
    <source>
        <dbReference type="ARBA" id="ARBA00022517"/>
    </source>
</evidence>
<protein>
    <recommendedName>
        <fullName evidence="2 8">GTPase Der</fullName>
    </recommendedName>
    <alternativeName>
        <fullName evidence="7 8">GTP-binding protein EngA</fullName>
    </alternativeName>
</protein>
<dbReference type="NCBIfam" id="TIGR03594">
    <property type="entry name" value="GTPase_EngA"/>
    <property type="match status" value="1"/>
</dbReference>
<dbReference type="FunFam" id="3.40.50.300:FF:000040">
    <property type="entry name" value="GTPase Der"/>
    <property type="match status" value="1"/>
</dbReference>
<comment type="similarity">
    <text evidence="1 8 9 10">Belongs to the TRAFAC class TrmE-Era-EngA-EngB-Septin-like GTPase superfamily. EngA (Der) GTPase family.</text>
</comment>
<evidence type="ECO:0000313" key="13">
    <source>
        <dbReference type="Proteomes" id="UP000177907"/>
    </source>
</evidence>
<dbReference type="InterPro" id="IPR016484">
    <property type="entry name" value="GTPase_Der"/>
</dbReference>
<evidence type="ECO:0000256" key="10">
    <source>
        <dbReference type="RuleBase" id="RU004481"/>
    </source>
</evidence>
<proteinExistence type="inferred from homology"/>
<dbReference type="InterPro" id="IPR003593">
    <property type="entry name" value="AAA+_ATPase"/>
</dbReference>
<reference evidence="12 13" key="1">
    <citation type="journal article" date="2016" name="Nat. Commun.">
        <title>Thousands of microbial genomes shed light on interconnected biogeochemical processes in an aquifer system.</title>
        <authorList>
            <person name="Anantharaman K."/>
            <person name="Brown C.T."/>
            <person name="Hug L.A."/>
            <person name="Sharon I."/>
            <person name="Castelle C.J."/>
            <person name="Probst A.J."/>
            <person name="Thomas B.C."/>
            <person name="Singh A."/>
            <person name="Wilkins M.J."/>
            <person name="Karaoz U."/>
            <person name="Brodie E.L."/>
            <person name="Williams K.H."/>
            <person name="Hubbard S.S."/>
            <person name="Banfield J.F."/>
        </authorList>
    </citation>
    <scope>NUCLEOTIDE SEQUENCE [LARGE SCALE GENOMIC DNA]</scope>
</reference>
<dbReference type="GO" id="GO:0005525">
    <property type="term" value="F:GTP binding"/>
    <property type="evidence" value="ECO:0007669"/>
    <property type="project" value="UniProtKB-UniRule"/>
</dbReference>
<dbReference type="GO" id="GO:0042254">
    <property type="term" value="P:ribosome biogenesis"/>
    <property type="evidence" value="ECO:0007669"/>
    <property type="project" value="UniProtKB-KW"/>
</dbReference>
<evidence type="ECO:0000313" key="12">
    <source>
        <dbReference type="EMBL" id="OGH87519.1"/>
    </source>
</evidence>
<comment type="caution">
    <text evidence="12">The sequence shown here is derived from an EMBL/GenBank/DDBJ whole genome shotgun (WGS) entry which is preliminary data.</text>
</comment>
<dbReference type="NCBIfam" id="TIGR00231">
    <property type="entry name" value="small_GTP"/>
    <property type="match status" value="2"/>
</dbReference>
<evidence type="ECO:0000259" key="11">
    <source>
        <dbReference type="PROSITE" id="PS51712"/>
    </source>
</evidence>
<keyword evidence="6 8" id="KW-0342">GTP-binding</keyword>
<feature type="binding site" evidence="8">
    <location>
        <begin position="130"/>
        <end position="133"/>
    </location>
    <ligand>
        <name>GTP</name>
        <dbReference type="ChEBI" id="CHEBI:37565"/>
        <label>1</label>
    </ligand>
</feature>
<feature type="binding site" evidence="8">
    <location>
        <begin position="66"/>
        <end position="70"/>
    </location>
    <ligand>
        <name>GTP</name>
        <dbReference type="ChEBI" id="CHEBI:37565"/>
        <label>1</label>
    </ligand>
</feature>
<dbReference type="InterPro" id="IPR032859">
    <property type="entry name" value="KH_dom-like"/>
</dbReference>
<dbReference type="PANTHER" id="PTHR43834">
    <property type="entry name" value="GTPASE DER"/>
    <property type="match status" value="1"/>
</dbReference>
<accession>A0A1F6NUC4</accession>
<dbReference type="EMBL" id="MFQZ01000010">
    <property type="protein sequence ID" value="OGH87519.1"/>
    <property type="molecule type" value="Genomic_DNA"/>
</dbReference>
<evidence type="ECO:0000256" key="4">
    <source>
        <dbReference type="ARBA" id="ARBA00022737"/>
    </source>
</evidence>
<dbReference type="CDD" id="cd01894">
    <property type="entry name" value="EngA1"/>
    <property type="match status" value="1"/>
</dbReference>
<gene>
    <name evidence="8" type="primary">der</name>
    <name evidence="12" type="ORF">A3J93_03245</name>
</gene>
<evidence type="ECO:0000256" key="8">
    <source>
        <dbReference type="HAMAP-Rule" id="MF_00195"/>
    </source>
</evidence>
<dbReference type="SMART" id="SM00382">
    <property type="entry name" value="AAA"/>
    <property type="match status" value="2"/>
</dbReference>
<dbReference type="Proteomes" id="UP000177907">
    <property type="component" value="Unassembled WGS sequence"/>
</dbReference>